<comment type="caution">
    <text evidence="1">The sequence shown here is derived from an EMBL/GenBank/DDBJ whole genome shotgun (WGS) entry which is preliminary data.</text>
</comment>
<proteinExistence type="predicted"/>
<sequence length="156" mass="17567">MAHCRLPYISSISDNHSQYPQRALTPTFQFIMGTPPPSHSWRSLGCSRLYVENPARHPTSPFVPYREFQVPDIYVDRGPLRRKFSYPPDCVSRKRRTHSYVFDAADPRARADYDEPRSCLAELRANHLLNNHAPVGAATGCTAGHYPGTSKVATPV</sequence>
<keyword evidence="2" id="KW-1185">Reference proteome</keyword>
<protein>
    <submittedName>
        <fullName evidence="1">Uncharacterized protein</fullName>
    </submittedName>
</protein>
<reference evidence="1" key="1">
    <citation type="submission" date="2022-05" db="EMBL/GenBank/DDBJ databases">
        <title>Chromosome-level genome of Chaenocephalus aceratus.</title>
        <authorList>
            <person name="Park H."/>
        </authorList>
    </citation>
    <scope>NUCLEOTIDE SEQUENCE</scope>
    <source>
        <strain evidence="1">KU_202001</strain>
    </source>
</reference>
<evidence type="ECO:0000313" key="1">
    <source>
        <dbReference type="EMBL" id="KAI4822836.1"/>
    </source>
</evidence>
<gene>
    <name evidence="1" type="ORF">KUCAC02_008361</name>
</gene>
<dbReference type="Proteomes" id="UP001057452">
    <property type="component" value="Chromosome 8"/>
</dbReference>
<organism evidence="1 2">
    <name type="scientific">Chaenocephalus aceratus</name>
    <name type="common">Blackfin icefish</name>
    <name type="synonym">Chaenichthys aceratus</name>
    <dbReference type="NCBI Taxonomy" id="36190"/>
    <lineage>
        <taxon>Eukaryota</taxon>
        <taxon>Metazoa</taxon>
        <taxon>Chordata</taxon>
        <taxon>Craniata</taxon>
        <taxon>Vertebrata</taxon>
        <taxon>Euteleostomi</taxon>
        <taxon>Actinopterygii</taxon>
        <taxon>Neopterygii</taxon>
        <taxon>Teleostei</taxon>
        <taxon>Neoteleostei</taxon>
        <taxon>Acanthomorphata</taxon>
        <taxon>Eupercaria</taxon>
        <taxon>Perciformes</taxon>
        <taxon>Notothenioidei</taxon>
        <taxon>Channichthyidae</taxon>
        <taxon>Chaenocephalus</taxon>
    </lineage>
</organism>
<dbReference type="EMBL" id="CM043792">
    <property type="protein sequence ID" value="KAI4822836.1"/>
    <property type="molecule type" value="Genomic_DNA"/>
</dbReference>
<name>A0ACB9X9L4_CHAAC</name>
<accession>A0ACB9X9L4</accession>
<evidence type="ECO:0000313" key="2">
    <source>
        <dbReference type="Proteomes" id="UP001057452"/>
    </source>
</evidence>